<comment type="caution">
    <text evidence="1">The sequence shown here is derived from an EMBL/GenBank/DDBJ whole genome shotgun (WGS) entry which is preliminary data.</text>
</comment>
<evidence type="ECO:0000313" key="2">
    <source>
        <dbReference type="Proteomes" id="UP000789405"/>
    </source>
</evidence>
<accession>A0A9N9IPJ7</accession>
<name>A0A9N9IPJ7_9GLOM</name>
<sequence>TQILSNLQQDDLSFENDFDKFIVQQRSKPNIATFFKSSESQISIISSEFDNYLSITEIYISTHEEFNSIN</sequence>
<keyword evidence="2" id="KW-1185">Reference proteome</keyword>
<feature type="non-terminal residue" evidence="1">
    <location>
        <position position="1"/>
    </location>
</feature>
<organism evidence="1 2">
    <name type="scientific">Dentiscutata erythropus</name>
    <dbReference type="NCBI Taxonomy" id="1348616"/>
    <lineage>
        <taxon>Eukaryota</taxon>
        <taxon>Fungi</taxon>
        <taxon>Fungi incertae sedis</taxon>
        <taxon>Mucoromycota</taxon>
        <taxon>Glomeromycotina</taxon>
        <taxon>Glomeromycetes</taxon>
        <taxon>Diversisporales</taxon>
        <taxon>Gigasporaceae</taxon>
        <taxon>Dentiscutata</taxon>
    </lineage>
</organism>
<dbReference type="Proteomes" id="UP000789405">
    <property type="component" value="Unassembled WGS sequence"/>
</dbReference>
<dbReference type="OrthoDB" id="10482971at2759"/>
<dbReference type="EMBL" id="CAJVPY010014346">
    <property type="protein sequence ID" value="CAG8746052.1"/>
    <property type="molecule type" value="Genomic_DNA"/>
</dbReference>
<proteinExistence type="predicted"/>
<reference evidence="1" key="1">
    <citation type="submission" date="2021-06" db="EMBL/GenBank/DDBJ databases">
        <authorList>
            <person name="Kallberg Y."/>
            <person name="Tangrot J."/>
            <person name="Rosling A."/>
        </authorList>
    </citation>
    <scope>NUCLEOTIDE SEQUENCE</scope>
    <source>
        <strain evidence="1">MA453B</strain>
    </source>
</reference>
<protein>
    <submittedName>
        <fullName evidence="1">3399_t:CDS:1</fullName>
    </submittedName>
</protein>
<evidence type="ECO:0000313" key="1">
    <source>
        <dbReference type="EMBL" id="CAG8746052.1"/>
    </source>
</evidence>
<gene>
    <name evidence="1" type="ORF">DERYTH_LOCUS16447</name>
</gene>
<dbReference type="AlphaFoldDB" id="A0A9N9IPJ7"/>